<accession>A0A348B6M4</accession>
<organism evidence="1 3">
    <name type="scientific">Sulfodiicoccus acidiphilus</name>
    <dbReference type="NCBI Taxonomy" id="1670455"/>
    <lineage>
        <taxon>Archaea</taxon>
        <taxon>Thermoproteota</taxon>
        <taxon>Thermoprotei</taxon>
        <taxon>Sulfolobales</taxon>
        <taxon>Sulfolobaceae</taxon>
        <taxon>Sulfodiicoccus</taxon>
    </lineage>
</organism>
<evidence type="ECO:0000313" key="3">
    <source>
        <dbReference type="Proteomes" id="UP000276741"/>
    </source>
</evidence>
<dbReference type="EMBL" id="AP018553">
    <property type="protein sequence ID" value="BBD73826.1"/>
    <property type="molecule type" value="Genomic_DNA"/>
</dbReference>
<evidence type="ECO:0000313" key="1">
    <source>
        <dbReference type="EMBL" id="BBD73826.1"/>
    </source>
</evidence>
<dbReference type="InterPro" id="IPR023393">
    <property type="entry name" value="START-like_dom_sf"/>
</dbReference>
<reference evidence="3" key="2">
    <citation type="submission" date="2018-04" db="EMBL/GenBank/DDBJ databases">
        <title>Complete genome sequence of Sulfodiicoccus acidiphilus strain HS-1.</title>
        <authorList>
            <person name="Sakai H.D."/>
            <person name="Kurosawa N."/>
        </authorList>
    </citation>
    <scope>NUCLEOTIDE SEQUENCE [LARGE SCALE GENOMIC DNA]</scope>
    <source>
        <strain evidence="3">HS-1</strain>
    </source>
</reference>
<gene>
    <name evidence="2" type="ORF">GCM10007116_12580</name>
    <name evidence="1" type="ORF">HS1genome_2215</name>
</gene>
<keyword evidence="3" id="KW-1185">Reference proteome</keyword>
<reference evidence="1" key="3">
    <citation type="journal article" date="2019" name="BMC Res. Notes">
        <title>Complete genome sequence of the Sulfodiicoccus acidiphilus strain HS-1T, the first crenarchaeon that lacks polB3, isolated from an acidic hot spring in Ohwaku-dani, Hakone, Japan.</title>
        <authorList>
            <person name="Sakai H.D."/>
            <person name="Kurosawa N."/>
        </authorList>
    </citation>
    <scope>NUCLEOTIDE SEQUENCE</scope>
    <source>
        <strain evidence="1">HS-1</strain>
    </source>
</reference>
<dbReference type="Proteomes" id="UP000616143">
    <property type="component" value="Unassembled WGS sequence"/>
</dbReference>
<evidence type="ECO:0008006" key="4">
    <source>
        <dbReference type="Google" id="ProtNLM"/>
    </source>
</evidence>
<protein>
    <recommendedName>
        <fullName evidence="4">DUF3211 domain-containing protein</fullName>
    </recommendedName>
</protein>
<dbReference type="RefSeq" id="WP_126451080.1">
    <property type="nucleotide sequence ID" value="NZ_AP018553.1"/>
</dbReference>
<dbReference type="Pfam" id="PF11485">
    <property type="entry name" value="STK_08120-like"/>
    <property type="match status" value="1"/>
</dbReference>
<dbReference type="EMBL" id="BMQS01000010">
    <property type="protein sequence ID" value="GGT96464.1"/>
    <property type="molecule type" value="Genomic_DNA"/>
</dbReference>
<evidence type="ECO:0000313" key="2">
    <source>
        <dbReference type="EMBL" id="GGT96464.1"/>
    </source>
</evidence>
<dbReference type="InterPro" id="IPR021578">
    <property type="entry name" value="STK_08120-like"/>
</dbReference>
<dbReference type="SUPFAM" id="SSF55961">
    <property type="entry name" value="Bet v1-like"/>
    <property type="match status" value="1"/>
</dbReference>
<reference evidence="2" key="4">
    <citation type="submission" date="2020-09" db="EMBL/GenBank/DDBJ databases">
        <authorList>
            <person name="Sun Q."/>
            <person name="Ohkuma M."/>
        </authorList>
    </citation>
    <scope>NUCLEOTIDE SEQUENCE</scope>
    <source>
        <strain evidence="2">JCM 31740</strain>
    </source>
</reference>
<dbReference type="Proteomes" id="UP000276741">
    <property type="component" value="Chromosome"/>
</dbReference>
<dbReference type="AlphaFoldDB" id="A0A348B6M4"/>
<proteinExistence type="predicted"/>
<sequence length="146" mass="16859">MDIVWHEIKNSHDPEVVYSIVSDPEFFLTRVIEVDGLQRVGEDTYSGKVTGMKVRITVYRGAENTTFIFYMEPTGFARFTKGKVVRKFVVRKGESSVLVEFEKQLAVDAVWDQDAALLKTTLDRAVEELQRNGDEIIRMERVKRKI</sequence>
<dbReference type="Gene3D" id="3.30.530.20">
    <property type="match status" value="1"/>
</dbReference>
<reference evidence="2" key="1">
    <citation type="journal article" date="2014" name="Int. J. Syst. Evol. Microbiol.">
        <title>Complete genome sequence of Corynebacterium casei LMG S-19264T (=DSM 44701T), isolated from a smear-ripened cheese.</title>
        <authorList>
            <consortium name="US DOE Joint Genome Institute (JGI-PGF)"/>
            <person name="Walter F."/>
            <person name="Albersmeier A."/>
            <person name="Kalinowski J."/>
            <person name="Ruckert C."/>
        </authorList>
    </citation>
    <scope>NUCLEOTIDE SEQUENCE</scope>
    <source>
        <strain evidence="2">JCM 31740</strain>
    </source>
</reference>
<dbReference type="GeneID" id="38667671"/>
<dbReference type="KEGG" id="sacd:HS1genome_2215"/>
<name>A0A348B6M4_9CREN</name>